<dbReference type="NCBIfam" id="TIGR00196">
    <property type="entry name" value="yjeF_cterm"/>
    <property type="match status" value="1"/>
</dbReference>
<dbReference type="Gene3D" id="3.40.1190.20">
    <property type="match status" value="1"/>
</dbReference>
<comment type="subunit">
    <text evidence="17">Homotetramer.</text>
</comment>
<keyword evidence="10 17" id="KW-0520">NAD</keyword>
<evidence type="ECO:0000256" key="13">
    <source>
        <dbReference type="ARBA" id="ARBA00023268"/>
    </source>
</evidence>
<dbReference type="InterPro" id="IPR030677">
    <property type="entry name" value="Nnr"/>
</dbReference>
<comment type="similarity">
    <text evidence="17">Belongs to the NnrD/CARKD family.</text>
</comment>
<dbReference type="InterPro" id="IPR017953">
    <property type="entry name" value="Carbohydrate_kinase_pred_CS"/>
</dbReference>
<evidence type="ECO:0000256" key="4">
    <source>
        <dbReference type="ARBA" id="ARBA00009524"/>
    </source>
</evidence>
<organism evidence="21 22">
    <name type="scientific">Methanogenium marinum</name>
    <dbReference type="NCBI Taxonomy" id="348610"/>
    <lineage>
        <taxon>Archaea</taxon>
        <taxon>Methanobacteriati</taxon>
        <taxon>Methanobacteriota</taxon>
        <taxon>Stenosarchaea group</taxon>
        <taxon>Methanomicrobia</taxon>
        <taxon>Methanomicrobiales</taxon>
        <taxon>Methanomicrobiaceae</taxon>
        <taxon>Methanogenium</taxon>
    </lineage>
</organism>
<feature type="binding site" evidence="17">
    <location>
        <position position="409"/>
    </location>
    <ligand>
        <name>AMP</name>
        <dbReference type="ChEBI" id="CHEBI:456215"/>
    </ligand>
</feature>
<comment type="cofactor">
    <cofactor evidence="17">
        <name>Mg(2+)</name>
        <dbReference type="ChEBI" id="CHEBI:18420"/>
    </cofactor>
</comment>
<dbReference type="InterPro" id="IPR004443">
    <property type="entry name" value="YjeF_N_dom"/>
</dbReference>
<keyword evidence="13" id="KW-0511">Multifunctional enzyme</keyword>
<keyword evidence="7 17" id="KW-0067">ATP-binding</keyword>
<dbReference type="InterPro" id="IPR000631">
    <property type="entry name" value="CARKD"/>
</dbReference>
<dbReference type="GO" id="GO:0052855">
    <property type="term" value="F:ADP-dependent NAD(P)H-hydrate dehydratase activity"/>
    <property type="evidence" value="ECO:0007669"/>
    <property type="project" value="UniProtKB-UniRule"/>
</dbReference>
<dbReference type="SUPFAM" id="SSF53613">
    <property type="entry name" value="Ribokinase-like"/>
    <property type="match status" value="1"/>
</dbReference>
<evidence type="ECO:0000256" key="11">
    <source>
        <dbReference type="ARBA" id="ARBA00023235"/>
    </source>
</evidence>
<dbReference type="EC" id="4.2.1.136" evidence="17"/>
<comment type="similarity">
    <text evidence="4 18">In the C-terminal section; belongs to the NnrD/CARKD family.</text>
</comment>
<keyword evidence="12 17" id="KW-0456">Lyase</keyword>
<dbReference type="PANTHER" id="PTHR12592:SF0">
    <property type="entry name" value="ATP-DEPENDENT (S)-NAD(P)H-HYDRATE DEHYDRATASE"/>
    <property type="match status" value="1"/>
</dbReference>
<evidence type="ECO:0000256" key="12">
    <source>
        <dbReference type="ARBA" id="ARBA00023239"/>
    </source>
</evidence>
<evidence type="ECO:0000313" key="22">
    <source>
        <dbReference type="Proteomes" id="UP001143747"/>
    </source>
</evidence>
<dbReference type="PIRSF" id="PIRSF017184">
    <property type="entry name" value="Nnr"/>
    <property type="match status" value="1"/>
</dbReference>
<evidence type="ECO:0000256" key="6">
    <source>
        <dbReference type="ARBA" id="ARBA00022741"/>
    </source>
</evidence>
<keyword evidence="11 18" id="KW-0413">Isomerase</keyword>
<evidence type="ECO:0000256" key="3">
    <source>
        <dbReference type="ARBA" id="ARBA00006001"/>
    </source>
</evidence>
<comment type="caution">
    <text evidence="17">Lacks conserved residue(s) required for the propagation of feature annotation.</text>
</comment>
<dbReference type="RefSeq" id="WP_274924245.1">
    <property type="nucleotide sequence ID" value="NZ_JAKELO010000002.1"/>
</dbReference>
<dbReference type="SUPFAM" id="SSF64153">
    <property type="entry name" value="YjeF N-terminal domain-like"/>
    <property type="match status" value="1"/>
</dbReference>
<name>A0A9Q4KTB6_9EURY</name>
<dbReference type="GO" id="GO:0110051">
    <property type="term" value="P:metabolite repair"/>
    <property type="evidence" value="ECO:0007669"/>
    <property type="project" value="TreeGrafter"/>
</dbReference>
<dbReference type="GO" id="GO:0005524">
    <property type="term" value="F:ATP binding"/>
    <property type="evidence" value="ECO:0007669"/>
    <property type="project" value="UniProtKB-UniRule"/>
</dbReference>
<comment type="caution">
    <text evidence="21">The sequence shown here is derived from an EMBL/GenBank/DDBJ whole genome shotgun (WGS) entry which is preliminary data.</text>
</comment>
<feature type="binding site" evidence="17">
    <location>
        <position position="243"/>
    </location>
    <ligand>
        <name>(6S)-NADPHX</name>
        <dbReference type="ChEBI" id="CHEBI:64076"/>
    </ligand>
</feature>
<accession>A0A9Q4KTB6</accession>
<evidence type="ECO:0000259" key="19">
    <source>
        <dbReference type="PROSITE" id="PS51383"/>
    </source>
</evidence>
<comment type="catalytic activity">
    <reaction evidence="2 18">
        <text>(6R)-NADPHX = (6S)-NADPHX</text>
        <dbReference type="Rhea" id="RHEA:32227"/>
        <dbReference type="ChEBI" id="CHEBI:64076"/>
        <dbReference type="ChEBI" id="CHEBI:64077"/>
        <dbReference type="EC" id="5.1.99.6"/>
    </reaction>
</comment>
<dbReference type="AlphaFoldDB" id="A0A9Q4KTB6"/>
<comment type="catalytic activity">
    <reaction evidence="15 17 18">
        <text>(6S)-NADHX + ADP = AMP + phosphate + NADH + H(+)</text>
        <dbReference type="Rhea" id="RHEA:32223"/>
        <dbReference type="ChEBI" id="CHEBI:15378"/>
        <dbReference type="ChEBI" id="CHEBI:43474"/>
        <dbReference type="ChEBI" id="CHEBI:57945"/>
        <dbReference type="ChEBI" id="CHEBI:64074"/>
        <dbReference type="ChEBI" id="CHEBI:456215"/>
        <dbReference type="ChEBI" id="CHEBI:456216"/>
        <dbReference type="EC" id="4.2.1.136"/>
    </reaction>
</comment>
<dbReference type="Pfam" id="PF03853">
    <property type="entry name" value="YjeF_N"/>
    <property type="match status" value="1"/>
</dbReference>
<dbReference type="PROSITE" id="PS01050">
    <property type="entry name" value="YJEF_C_2"/>
    <property type="match status" value="1"/>
</dbReference>
<dbReference type="PROSITE" id="PS51385">
    <property type="entry name" value="YJEF_N"/>
    <property type="match status" value="1"/>
</dbReference>
<feature type="binding site" evidence="17">
    <location>
        <position position="346"/>
    </location>
    <ligand>
        <name>(6S)-NADPHX</name>
        <dbReference type="ChEBI" id="CHEBI:64076"/>
    </ligand>
</feature>
<evidence type="ECO:0000256" key="10">
    <source>
        <dbReference type="ARBA" id="ARBA00023027"/>
    </source>
</evidence>
<dbReference type="EMBL" id="JAKELO010000002">
    <property type="protein sequence ID" value="MDE4907597.1"/>
    <property type="molecule type" value="Genomic_DNA"/>
</dbReference>
<evidence type="ECO:0000256" key="7">
    <source>
        <dbReference type="ARBA" id="ARBA00022840"/>
    </source>
</evidence>
<feature type="binding site" evidence="17">
    <location>
        <position position="305"/>
    </location>
    <ligand>
        <name>(6S)-NADPHX</name>
        <dbReference type="ChEBI" id="CHEBI:64076"/>
    </ligand>
</feature>
<dbReference type="HAMAP" id="MF_01965">
    <property type="entry name" value="NADHX_dehydratase"/>
    <property type="match status" value="1"/>
</dbReference>
<evidence type="ECO:0000259" key="20">
    <source>
        <dbReference type="PROSITE" id="PS51385"/>
    </source>
</evidence>
<evidence type="ECO:0000256" key="1">
    <source>
        <dbReference type="ARBA" id="ARBA00000013"/>
    </source>
</evidence>
<comment type="cofactor">
    <cofactor evidence="18">
        <name>K(+)</name>
        <dbReference type="ChEBI" id="CHEBI:29103"/>
    </cofactor>
    <text evidence="18">Binds 1 potassium ion per subunit.</text>
</comment>
<dbReference type="InterPro" id="IPR029056">
    <property type="entry name" value="Ribokinase-like"/>
</dbReference>
<dbReference type="PANTHER" id="PTHR12592">
    <property type="entry name" value="ATP-DEPENDENT (S)-NAD(P)H-HYDRATE DEHYDRATASE FAMILY MEMBER"/>
    <property type="match status" value="1"/>
</dbReference>
<dbReference type="GO" id="GO:0046872">
    <property type="term" value="F:metal ion binding"/>
    <property type="evidence" value="ECO:0007669"/>
    <property type="project" value="UniProtKB-UniRule"/>
</dbReference>
<keyword evidence="22" id="KW-1185">Reference proteome</keyword>
<dbReference type="Pfam" id="PF01256">
    <property type="entry name" value="Carb_kinase"/>
    <property type="match status" value="1"/>
</dbReference>
<evidence type="ECO:0000313" key="21">
    <source>
        <dbReference type="EMBL" id="MDE4907597.1"/>
    </source>
</evidence>
<feature type="domain" description="YjeF C-terminal" evidence="19">
    <location>
        <begin position="209"/>
        <end position="466"/>
    </location>
</feature>
<dbReference type="Gene3D" id="3.40.50.10260">
    <property type="entry name" value="YjeF N-terminal domain"/>
    <property type="match status" value="1"/>
</dbReference>
<dbReference type="CDD" id="cd01171">
    <property type="entry name" value="YXKO-related"/>
    <property type="match status" value="1"/>
</dbReference>
<dbReference type="InterPro" id="IPR036652">
    <property type="entry name" value="YjeF_N_dom_sf"/>
</dbReference>
<keyword evidence="6 17" id="KW-0547">Nucleotide-binding</keyword>
<comment type="function">
    <text evidence="14 18">Bifunctional enzyme that catalyzes the epimerization of the S- and R-forms of NAD(P)HX and the dehydration of the S-form of NAD(P)HX at the expense of ADP, which is converted to AMP. This allows the repair of both epimers of NAD(P)HX, a damaged form of NAD(P)H that is a result of enzymatic or heat-dependent hydration.</text>
</comment>
<keyword evidence="8 17" id="KW-0521">NADP</keyword>
<dbReference type="NCBIfam" id="TIGR00197">
    <property type="entry name" value="yjeF_nterm"/>
    <property type="match status" value="1"/>
</dbReference>
<feature type="domain" description="YjeF N-terminal" evidence="20">
    <location>
        <begin position="24"/>
        <end position="207"/>
    </location>
</feature>
<dbReference type="GO" id="GO:0052856">
    <property type="term" value="F:NAD(P)HX epimerase activity"/>
    <property type="evidence" value="ECO:0007669"/>
    <property type="project" value="UniProtKB-EC"/>
</dbReference>
<dbReference type="GO" id="GO:0046496">
    <property type="term" value="P:nicotinamide nucleotide metabolic process"/>
    <property type="evidence" value="ECO:0007669"/>
    <property type="project" value="UniProtKB-UniRule"/>
</dbReference>
<dbReference type="Proteomes" id="UP001143747">
    <property type="component" value="Unassembled WGS sequence"/>
</dbReference>
<evidence type="ECO:0000256" key="8">
    <source>
        <dbReference type="ARBA" id="ARBA00022857"/>
    </source>
</evidence>
<evidence type="ECO:0000256" key="18">
    <source>
        <dbReference type="PIRNR" id="PIRNR017184"/>
    </source>
</evidence>
<evidence type="ECO:0000256" key="5">
    <source>
        <dbReference type="ARBA" id="ARBA00022723"/>
    </source>
</evidence>
<reference evidence="21" key="1">
    <citation type="submission" date="2022-01" db="EMBL/GenBank/DDBJ databases">
        <title>Draft genome of Methanogenium marinum DSM 15558.</title>
        <authorList>
            <person name="Chen S.-C."/>
            <person name="You Y.-T."/>
        </authorList>
    </citation>
    <scope>NUCLEOTIDE SEQUENCE</scope>
    <source>
        <strain evidence="21">DSM 15558</strain>
    </source>
</reference>
<protein>
    <recommendedName>
        <fullName evidence="17">ADP-dependent (S)-NAD(P)H-hydrate dehydratase</fullName>
        <ecNumber evidence="17">4.2.1.136</ecNumber>
    </recommendedName>
    <alternativeName>
        <fullName evidence="17">ADP-dependent NAD(P)HX dehydratase</fullName>
    </alternativeName>
</protein>
<evidence type="ECO:0000256" key="14">
    <source>
        <dbReference type="ARBA" id="ARBA00025153"/>
    </source>
</evidence>
<comment type="catalytic activity">
    <reaction evidence="16 17 18">
        <text>(6S)-NADPHX + ADP = AMP + phosphate + NADPH + H(+)</text>
        <dbReference type="Rhea" id="RHEA:32235"/>
        <dbReference type="ChEBI" id="CHEBI:15378"/>
        <dbReference type="ChEBI" id="CHEBI:43474"/>
        <dbReference type="ChEBI" id="CHEBI:57783"/>
        <dbReference type="ChEBI" id="CHEBI:64076"/>
        <dbReference type="ChEBI" id="CHEBI:456215"/>
        <dbReference type="ChEBI" id="CHEBI:456216"/>
        <dbReference type="EC" id="4.2.1.136"/>
    </reaction>
</comment>
<evidence type="ECO:0000256" key="9">
    <source>
        <dbReference type="ARBA" id="ARBA00022958"/>
    </source>
</evidence>
<evidence type="ECO:0000256" key="15">
    <source>
        <dbReference type="ARBA" id="ARBA00048238"/>
    </source>
</evidence>
<proteinExistence type="inferred from homology"/>
<comment type="function">
    <text evidence="17">Catalyzes the dehydration of the S-form of NAD(P)HX at the expense of ADP, which is converted to AMP. Together with NAD(P)HX epimerase, which catalyzes the epimerization of the S- and R-forms, the enzyme allows the repair of both epimers of NAD(P)HX, a damaged form of NAD(P)H that is a result of enzymatic or heat-dependent hydration.</text>
</comment>
<keyword evidence="5 18" id="KW-0479">Metal-binding</keyword>
<sequence>MNPGQYSIEFCEFLEMGIISPERMRSVDANAQALGVSAVQLMESAGKGLADYVRGMSPGHVVVICGKGNNGGDGFVAARHLCRDCMVTVLCMSREIRTQEAARNLHVLSHCSVSVIIADTPDALLACRDSISSADVIVDAMLGTGIRGGLREPYVTAVRVVRESGVPVVAADTPTPGLPAKVFCSFHRSKGGDPVVIDIGIPDEAECFMGPGDLLLLPAKAAGSHKGAGGEVLVIGGGPYQGAPYLAGMAAIRAGADLVRVATPNLLPCPDLIVERTGGSVINEEDTDLLAGLAEHADVTVCGCGLGTESHQVILEIAEYMGRAVFDADALRQPLPVADNSIYTPHAGEFFRMTGCRLPDDAAGRARMVRDHGPAGVTLAKGLVDVISDTARVRFSRSGTPHMTVGGTGDVLSGIVGALFCRLPAFEAAALGAYVNGCAGESLADLGDGLAATDLLMQIPPVLSGANSGHNRKAYHNKSDHNEAF</sequence>
<feature type="binding site" evidence="17">
    <location>
        <position position="410"/>
    </location>
    <ligand>
        <name>(6S)-NADPHX</name>
        <dbReference type="ChEBI" id="CHEBI:64076"/>
    </ligand>
</feature>
<evidence type="ECO:0000256" key="17">
    <source>
        <dbReference type="HAMAP-Rule" id="MF_01965"/>
    </source>
</evidence>
<keyword evidence="9 18" id="KW-0630">Potassium</keyword>
<dbReference type="PROSITE" id="PS51383">
    <property type="entry name" value="YJEF_C_3"/>
    <property type="match status" value="1"/>
</dbReference>
<comment type="catalytic activity">
    <reaction evidence="1 18">
        <text>(6R)-NADHX = (6S)-NADHX</text>
        <dbReference type="Rhea" id="RHEA:32215"/>
        <dbReference type="ChEBI" id="CHEBI:64074"/>
        <dbReference type="ChEBI" id="CHEBI:64075"/>
        <dbReference type="EC" id="5.1.99.6"/>
    </reaction>
</comment>
<evidence type="ECO:0000256" key="2">
    <source>
        <dbReference type="ARBA" id="ARBA00000909"/>
    </source>
</evidence>
<comment type="similarity">
    <text evidence="3 18">In the N-terminal section; belongs to the NnrE/AIBP family.</text>
</comment>
<gene>
    <name evidence="17" type="primary">nnrD</name>
    <name evidence="21" type="ORF">L0665_03090</name>
</gene>
<evidence type="ECO:0000256" key="16">
    <source>
        <dbReference type="ARBA" id="ARBA00049209"/>
    </source>
</evidence>